<name>A0ABS3W8V5_9BACL</name>
<keyword evidence="3" id="KW-1185">Reference proteome</keyword>
<dbReference type="SUPFAM" id="SSF53448">
    <property type="entry name" value="Nucleotide-diphospho-sugar transferases"/>
    <property type="match status" value="1"/>
</dbReference>
<dbReference type="Proteomes" id="UP000670947">
    <property type="component" value="Unassembled WGS sequence"/>
</dbReference>
<feature type="compositionally biased region" description="Low complexity" evidence="1">
    <location>
        <begin position="22"/>
        <end position="33"/>
    </location>
</feature>
<evidence type="ECO:0008006" key="4">
    <source>
        <dbReference type="Google" id="ProtNLM"/>
    </source>
</evidence>
<evidence type="ECO:0000313" key="3">
    <source>
        <dbReference type="Proteomes" id="UP000670947"/>
    </source>
</evidence>
<feature type="region of interest" description="Disordered" evidence="1">
    <location>
        <begin position="1"/>
        <end position="41"/>
    </location>
</feature>
<comment type="caution">
    <text evidence="2">The sequence shown here is derived from an EMBL/GenBank/DDBJ whole genome shotgun (WGS) entry which is preliminary data.</text>
</comment>
<dbReference type="InterPro" id="IPR029044">
    <property type="entry name" value="Nucleotide-diphossugar_trans"/>
</dbReference>
<evidence type="ECO:0000256" key="1">
    <source>
        <dbReference type="SAM" id="MobiDB-lite"/>
    </source>
</evidence>
<reference evidence="2 3" key="1">
    <citation type="submission" date="2021-03" db="EMBL/GenBank/DDBJ databases">
        <title>Paenibacillus artemisicola MWE-103 whole genome sequence.</title>
        <authorList>
            <person name="Ham Y.J."/>
        </authorList>
    </citation>
    <scope>NUCLEOTIDE SEQUENCE [LARGE SCALE GENOMIC DNA]</scope>
    <source>
        <strain evidence="2 3">MWE-103</strain>
    </source>
</reference>
<accession>A0ABS3W8V5</accession>
<dbReference type="EMBL" id="JAGGDJ010000005">
    <property type="protein sequence ID" value="MBO7744750.1"/>
    <property type="molecule type" value="Genomic_DNA"/>
</dbReference>
<dbReference type="RefSeq" id="WP_208847681.1">
    <property type="nucleotide sequence ID" value="NZ_JAGGDJ010000005.1"/>
</dbReference>
<proteinExistence type="predicted"/>
<evidence type="ECO:0000313" key="2">
    <source>
        <dbReference type="EMBL" id="MBO7744750.1"/>
    </source>
</evidence>
<protein>
    <recommendedName>
        <fullName evidence="4">Glycosyl transferase family 2</fullName>
    </recommendedName>
</protein>
<sequence length="361" mass="37701">MQATRRGRAGGRGSGRGRKGGAKAAPKAAALPRRTGRSGYAGAQRPAYMAGFADASALHRSGGAPAGPDAKLRMNEHWTRYCQRGGRRARGPAQGRAYADGFADGLRLPRRGWVPVALARAASAVVLAGSRASAEAVEQLLRLPFQDVIVVLENAGPDAFARLRALPDVTIVHTRERLGADVGRTVGARMTRAELVLFADGEAAVPAEQLAVLLAEAHAGCDLVLADVSGRLGPFRGWDDAARIRAFVNWSLGHPELNANSVAVLPHVWSRAGLERVGLPQLAVPPMAQRAAIELGLRIRCRPVAAPKPGAGADPAGAAAKAKLAAGDHIEALRAAMRAKGARLSLPDLARRRSAAGGRMP</sequence>
<feature type="compositionally biased region" description="Basic residues" evidence="1">
    <location>
        <begin position="1"/>
        <end position="21"/>
    </location>
</feature>
<organism evidence="2 3">
    <name type="scientific">Paenibacillus artemisiicola</name>
    <dbReference type="NCBI Taxonomy" id="1172618"/>
    <lineage>
        <taxon>Bacteria</taxon>
        <taxon>Bacillati</taxon>
        <taxon>Bacillota</taxon>
        <taxon>Bacilli</taxon>
        <taxon>Bacillales</taxon>
        <taxon>Paenibacillaceae</taxon>
        <taxon>Paenibacillus</taxon>
    </lineage>
</organism>
<gene>
    <name evidence="2" type="ORF">I8J29_11115</name>
</gene>